<proteinExistence type="inferred from homology"/>
<dbReference type="SUPFAM" id="SSF52833">
    <property type="entry name" value="Thioredoxin-like"/>
    <property type="match status" value="1"/>
</dbReference>
<dbReference type="PROSITE" id="PS51355">
    <property type="entry name" value="GLUTATHIONE_PEROXID_3"/>
    <property type="match status" value="1"/>
</dbReference>
<reference evidence="6 7" key="1">
    <citation type="submission" date="2020-03" db="EMBL/GenBank/DDBJ databases">
        <title>Assessment of the enzymatic potential of alkaline-tolerant lipase obtained from Bacillus luteus H11 (technogenic soil) for the bioremediation of saline soils contaminated with petroleum substances.</title>
        <authorList>
            <person name="Kalwasinska A."/>
        </authorList>
    </citation>
    <scope>NUCLEOTIDE SEQUENCE [LARGE SCALE GENOMIC DNA]</scope>
    <source>
        <strain evidence="6 7">H11</strain>
    </source>
</reference>
<dbReference type="Gene3D" id="3.40.30.10">
    <property type="entry name" value="Glutaredoxin"/>
    <property type="match status" value="1"/>
</dbReference>
<keyword evidence="3 5" id="KW-0560">Oxidoreductase</keyword>
<dbReference type="GO" id="GO:0034599">
    <property type="term" value="P:cellular response to oxidative stress"/>
    <property type="evidence" value="ECO:0007669"/>
    <property type="project" value="TreeGrafter"/>
</dbReference>
<dbReference type="InterPro" id="IPR000889">
    <property type="entry name" value="Glutathione_peroxidase"/>
</dbReference>
<dbReference type="FunFam" id="3.40.30.10:FF:000010">
    <property type="entry name" value="Glutathione peroxidase"/>
    <property type="match status" value="1"/>
</dbReference>
<organism evidence="6 7">
    <name type="scientific">Alkalicoccus luteus</name>
    <dbReference type="NCBI Taxonomy" id="1237094"/>
    <lineage>
        <taxon>Bacteria</taxon>
        <taxon>Bacillati</taxon>
        <taxon>Bacillota</taxon>
        <taxon>Bacilli</taxon>
        <taxon>Bacillales</taxon>
        <taxon>Bacillaceae</taxon>
        <taxon>Alkalicoccus</taxon>
    </lineage>
</organism>
<dbReference type="PIRSF" id="PIRSF000303">
    <property type="entry name" value="Glutathion_perox"/>
    <property type="match status" value="1"/>
</dbReference>
<dbReference type="AlphaFoldDB" id="A0A969PTP8"/>
<evidence type="ECO:0000313" key="7">
    <source>
        <dbReference type="Proteomes" id="UP000752012"/>
    </source>
</evidence>
<feature type="active site" evidence="4">
    <location>
        <position position="37"/>
    </location>
</feature>
<dbReference type="RefSeq" id="WP_168006503.1">
    <property type="nucleotide sequence ID" value="NZ_JAATHJ010000011.1"/>
</dbReference>
<dbReference type="PROSITE" id="PS00460">
    <property type="entry name" value="GLUTATHIONE_PEROXID_1"/>
    <property type="match status" value="1"/>
</dbReference>
<protein>
    <recommendedName>
        <fullName evidence="5">Glutathione peroxidase</fullName>
    </recommendedName>
</protein>
<dbReference type="PRINTS" id="PR01011">
    <property type="entry name" value="GLUTPROXDASE"/>
</dbReference>
<dbReference type="PANTHER" id="PTHR11592">
    <property type="entry name" value="GLUTATHIONE PEROXIDASE"/>
    <property type="match status" value="1"/>
</dbReference>
<evidence type="ECO:0000313" key="6">
    <source>
        <dbReference type="EMBL" id="NJP37713.1"/>
    </source>
</evidence>
<dbReference type="Proteomes" id="UP000752012">
    <property type="component" value="Unassembled WGS sequence"/>
</dbReference>
<comment type="similarity">
    <text evidence="1 5">Belongs to the glutathione peroxidase family.</text>
</comment>
<keyword evidence="2 5" id="KW-0575">Peroxidase</keyword>
<dbReference type="PANTHER" id="PTHR11592:SF78">
    <property type="entry name" value="GLUTATHIONE PEROXIDASE"/>
    <property type="match status" value="1"/>
</dbReference>
<comment type="caution">
    <text evidence="6">The sequence shown here is derived from an EMBL/GenBank/DDBJ whole genome shotgun (WGS) entry which is preliminary data.</text>
</comment>
<dbReference type="EMBL" id="JAATHJ010000011">
    <property type="protein sequence ID" value="NJP37713.1"/>
    <property type="molecule type" value="Genomic_DNA"/>
</dbReference>
<dbReference type="InterPro" id="IPR029759">
    <property type="entry name" value="GPX_AS"/>
</dbReference>
<sequence>MSETVYDFTMTASDGQEMPLDTYRGRPMLIVNTATKCGLAPQFRELEELYQDYQERGLVVLGFPSDQFMNQEPVNDEEMVTVCSRDFGVSFPLSKKTKVNGSEAHPLYQHLKLQQKGMLGSEIKWNFTKFLVDSNGHVVKRYSPQTAPRKIRNDIESLLNI</sequence>
<dbReference type="GO" id="GO:0004601">
    <property type="term" value="F:peroxidase activity"/>
    <property type="evidence" value="ECO:0007669"/>
    <property type="project" value="UniProtKB-KW"/>
</dbReference>
<dbReference type="Pfam" id="PF00255">
    <property type="entry name" value="GSHPx"/>
    <property type="match status" value="1"/>
</dbReference>
<evidence type="ECO:0000256" key="3">
    <source>
        <dbReference type="ARBA" id="ARBA00023002"/>
    </source>
</evidence>
<dbReference type="InterPro" id="IPR036249">
    <property type="entry name" value="Thioredoxin-like_sf"/>
</dbReference>
<evidence type="ECO:0000256" key="4">
    <source>
        <dbReference type="PIRSR" id="PIRSR000303-1"/>
    </source>
</evidence>
<evidence type="ECO:0000256" key="1">
    <source>
        <dbReference type="ARBA" id="ARBA00006926"/>
    </source>
</evidence>
<accession>A0A969PTP8</accession>
<gene>
    <name evidence="6" type="ORF">HCN83_08965</name>
</gene>
<evidence type="ECO:0000256" key="5">
    <source>
        <dbReference type="RuleBase" id="RU000499"/>
    </source>
</evidence>
<dbReference type="CDD" id="cd00340">
    <property type="entry name" value="GSH_Peroxidase"/>
    <property type="match status" value="1"/>
</dbReference>
<evidence type="ECO:0000256" key="2">
    <source>
        <dbReference type="ARBA" id="ARBA00022559"/>
    </source>
</evidence>
<name>A0A969PTP8_9BACI</name>
<keyword evidence="7" id="KW-1185">Reference proteome</keyword>